<dbReference type="EMBL" id="LCWV01000015">
    <property type="protein sequence ID" value="PWI68260.1"/>
    <property type="molecule type" value="Genomic_DNA"/>
</dbReference>
<feature type="compositionally biased region" description="Polar residues" evidence="1">
    <location>
        <begin position="73"/>
        <end position="92"/>
    </location>
</feature>
<comment type="caution">
    <text evidence="2">The sequence shown here is derived from an EMBL/GenBank/DDBJ whole genome shotgun (WGS) entry which is preliminary data.</text>
</comment>
<accession>A0A2U3E161</accession>
<reference evidence="2 3" key="1">
    <citation type="journal article" date="2016" name="Front. Microbiol.">
        <title>Genome and transcriptome sequences reveal the specific parasitism of the nematophagous Purpureocillium lilacinum 36-1.</title>
        <authorList>
            <person name="Xie J."/>
            <person name="Li S."/>
            <person name="Mo C."/>
            <person name="Xiao X."/>
            <person name="Peng D."/>
            <person name="Wang G."/>
            <person name="Xiao Y."/>
        </authorList>
    </citation>
    <scope>NUCLEOTIDE SEQUENCE [LARGE SCALE GENOMIC DNA]</scope>
    <source>
        <strain evidence="2 3">36-1</strain>
    </source>
</reference>
<sequence length="368" mass="40918">MHVMHLGGQQFDAFNTCECLSLALAVATADSPGEVTQGMVPVTLLSSVPWAFLAHSTSPPGHLGDVPSSPLITPQRTLSGRSATTPRVTSAINEPGHFSQAQDGTQREEGITQEGPQAPLRTTIDTGVRTFDGVLKKNIDIEYNGFEWIRVATWTNATGEAQGHNYSYWKDMVLHPDHRYSATNDFEIDSPKTVDDSNWNILDSLIGLDFILGHEEDTQAPRVSITARDATSIGQKFEDRIIVPEYSQFHLYQRRIFFTAIVWFEHWPSPPEGPAEVLHWLGLRPVRLYTGIRYSTSDVLTTTTVLEGSDSSNWSSFGRNKRPPVGENAFLLHTRSEYMRYITSLGSCEPSLCSNADTPMEVDDEMPT</sequence>
<evidence type="ECO:0000313" key="2">
    <source>
        <dbReference type="EMBL" id="PWI68260.1"/>
    </source>
</evidence>
<gene>
    <name evidence="2" type="ORF">PCL_02029</name>
</gene>
<name>A0A2U3E161_PURLI</name>
<dbReference type="AlphaFoldDB" id="A0A2U3E161"/>
<evidence type="ECO:0000256" key="1">
    <source>
        <dbReference type="SAM" id="MobiDB-lite"/>
    </source>
</evidence>
<organism evidence="2 3">
    <name type="scientific">Purpureocillium lilacinum</name>
    <name type="common">Paecilomyces lilacinus</name>
    <dbReference type="NCBI Taxonomy" id="33203"/>
    <lineage>
        <taxon>Eukaryota</taxon>
        <taxon>Fungi</taxon>
        <taxon>Dikarya</taxon>
        <taxon>Ascomycota</taxon>
        <taxon>Pezizomycotina</taxon>
        <taxon>Sordariomycetes</taxon>
        <taxon>Hypocreomycetidae</taxon>
        <taxon>Hypocreales</taxon>
        <taxon>Ophiocordycipitaceae</taxon>
        <taxon>Purpureocillium</taxon>
    </lineage>
</organism>
<protein>
    <submittedName>
        <fullName evidence="2">Uncharacterized protein</fullName>
    </submittedName>
</protein>
<feature type="region of interest" description="Disordered" evidence="1">
    <location>
        <begin position="73"/>
        <end position="119"/>
    </location>
</feature>
<evidence type="ECO:0000313" key="3">
    <source>
        <dbReference type="Proteomes" id="UP000245956"/>
    </source>
</evidence>
<dbReference type="Proteomes" id="UP000245956">
    <property type="component" value="Unassembled WGS sequence"/>
</dbReference>
<proteinExistence type="predicted"/>